<sequence>MLPPKELSAHSAARSLSHWIISRFIPRQRSRLTRSSLSVSGGFHLQAAADAGFPSCRARLYTPGHAVSCSLCHLTGHHTPSVTKVLLPPPLISLSPGPLLACSALLAAPCHSCLPLHSQLCKLLLRHAPGVLIVPTPS</sequence>
<protein>
    <submittedName>
        <fullName evidence="1">Uncharacterized protein</fullName>
    </submittedName>
</protein>
<name>A0AAV7US19_PLEWA</name>
<proteinExistence type="predicted"/>
<dbReference type="EMBL" id="JANPWB010000004">
    <property type="protein sequence ID" value="KAJ1191446.1"/>
    <property type="molecule type" value="Genomic_DNA"/>
</dbReference>
<comment type="caution">
    <text evidence="1">The sequence shown here is derived from an EMBL/GenBank/DDBJ whole genome shotgun (WGS) entry which is preliminary data.</text>
</comment>
<gene>
    <name evidence="1" type="ORF">NDU88_000762</name>
</gene>
<accession>A0AAV7US19</accession>
<organism evidence="1 2">
    <name type="scientific">Pleurodeles waltl</name>
    <name type="common">Iberian ribbed newt</name>
    <dbReference type="NCBI Taxonomy" id="8319"/>
    <lineage>
        <taxon>Eukaryota</taxon>
        <taxon>Metazoa</taxon>
        <taxon>Chordata</taxon>
        <taxon>Craniata</taxon>
        <taxon>Vertebrata</taxon>
        <taxon>Euteleostomi</taxon>
        <taxon>Amphibia</taxon>
        <taxon>Batrachia</taxon>
        <taxon>Caudata</taxon>
        <taxon>Salamandroidea</taxon>
        <taxon>Salamandridae</taxon>
        <taxon>Pleurodelinae</taxon>
        <taxon>Pleurodeles</taxon>
    </lineage>
</organism>
<dbReference type="AlphaFoldDB" id="A0AAV7US19"/>
<reference evidence="1" key="1">
    <citation type="journal article" date="2022" name="bioRxiv">
        <title>Sequencing and chromosome-scale assembly of the giantPleurodeles waltlgenome.</title>
        <authorList>
            <person name="Brown T."/>
            <person name="Elewa A."/>
            <person name="Iarovenko S."/>
            <person name="Subramanian E."/>
            <person name="Araus A.J."/>
            <person name="Petzold A."/>
            <person name="Susuki M."/>
            <person name="Suzuki K.-i.T."/>
            <person name="Hayashi T."/>
            <person name="Toyoda A."/>
            <person name="Oliveira C."/>
            <person name="Osipova E."/>
            <person name="Leigh N.D."/>
            <person name="Simon A."/>
            <person name="Yun M.H."/>
        </authorList>
    </citation>
    <scope>NUCLEOTIDE SEQUENCE</scope>
    <source>
        <strain evidence="1">20211129_DDA</strain>
        <tissue evidence="1">Liver</tissue>
    </source>
</reference>
<dbReference type="Proteomes" id="UP001066276">
    <property type="component" value="Chromosome 2_2"/>
</dbReference>
<keyword evidence="2" id="KW-1185">Reference proteome</keyword>
<evidence type="ECO:0000313" key="2">
    <source>
        <dbReference type="Proteomes" id="UP001066276"/>
    </source>
</evidence>
<evidence type="ECO:0000313" key="1">
    <source>
        <dbReference type="EMBL" id="KAJ1191446.1"/>
    </source>
</evidence>